<organism evidence="2 3">
    <name type="scientific">Dreissena polymorpha</name>
    <name type="common">Zebra mussel</name>
    <name type="synonym">Mytilus polymorpha</name>
    <dbReference type="NCBI Taxonomy" id="45954"/>
    <lineage>
        <taxon>Eukaryota</taxon>
        <taxon>Metazoa</taxon>
        <taxon>Spiralia</taxon>
        <taxon>Lophotrochozoa</taxon>
        <taxon>Mollusca</taxon>
        <taxon>Bivalvia</taxon>
        <taxon>Autobranchia</taxon>
        <taxon>Heteroconchia</taxon>
        <taxon>Euheterodonta</taxon>
        <taxon>Imparidentia</taxon>
        <taxon>Neoheterodontei</taxon>
        <taxon>Myida</taxon>
        <taxon>Dreissenoidea</taxon>
        <taxon>Dreissenidae</taxon>
        <taxon>Dreissena</taxon>
    </lineage>
</organism>
<feature type="compositionally biased region" description="Polar residues" evidence="1">
    <location>
        <begin position="60"/>
        <end position="70"/>
    </location>
</feature>
<accession>A0A9D4M8E9</accession>
<dbReference type="AlphaFoldDB" id="A0A9D4M8E9"/>
<evidence type="ECO:0000313" key="2">
    <source>
        <dbReference type="EMBL" id="KAH3871645.1"/>
    </source>
</evidence>
<dbReference type="Proteomes" id="UP000828390">
    <property type="component" value="Unassembled WGS sequence"/>
</dbReference>
<reference evidence="2" key="1">
    <citation type="journal article" date="2019" name="bioRxiv">
        <title>The Genome of the Zebra Mussel, Dreissena polymorpha: A Resource for Invasive Species Research.</title>
        <authorList>
            <person name="McCartney M.A."/>
            <person name="Auch B."/>
            <person name="Kono T."/>
            <person name="Mallez S."/>
            <person name="Zhang Y."/>
            <person name="Obille A."/>
            <person name="Becker A."/>
            <person name="Abrahante J.E."/>
            <person name="Garbe J."/>
            <person name="Badalamenti J.P."/>
            <person name="Herman A."/>
            <person name="Mangelson H."/>
            <person name="Liachko I."/>
            <person name="Sullivan S."/>
            <person name="Sone E.D."/>
            <person name="Koren S."/>
            <person name="Silverstein K.A.T."/>
            <person name="Beckman K.B."/>
            <person name="Gohl D.M."/>
        </authorList>
    </citation>
    <scope>NUCLEOTIDE SEQUENCE</scope>
    <source>
        <strain evidence="2">Duluth1</strain>
        <tissue evidence="2">Whole animal</tissue>
    </source>
</reference>
<comment type="caution">
    <text evidence="2">The sequence shown here is derived from an EMBL/GenBank/DDBJ whole genome shotgun (WGS) entry which is preliminary data.</text>
</comment>
<feature type="region of interest" description="Disordered" evidence="1">
    <location>
        <begin position="19"/>
        <end position="77"/>
    </location>
</feature>
<proteinExistence type="predicted"/>
<evidence type="ECO:0000256" key="1">
    <source>
        <dbReference type="SAM" id="MobiDB-lite"/>
    </source>
</evidence>
<keyword evidence="3" id="KW-1185">Reference proteome</keyword>
<name>A0A9D4M8E9_DREPO</name>
<dbReference type="EMBL" id="JAIWYP010000002">
    <property type="protein sequence ID" value="KAH3871645.1"/>
    <property type="molecule type" value="Genomic_DNA"/>
</dbReference>
<protein>
    <submittedName>
        <fullName evidence="2">Uncharacterized protein</fullName>
    </submittedName>
</protein>
<reference evidence="2" key="2">
    <citation type="submission" date="2020-11" db="EMBL/GenBank/DDBJ databases">
        <authorList>
            <person name="McCartney M.A."/>
            <person name="Auch B."/>
            <person name="Kono T."/>
            <person name="Mallez S."/>
            <person name="Becker A."/>
            <person name="Gohl D.M."/>
            <person name="Silverstein K.A.T."/>
            <person name="Koren S."/>
            <person name="Bechman K.B."/>
            <person name="Herman A."/>
            <person name="Abrahante J.E."/>
            <person name="Garbe J."/>
        </authorList>
    </citation>
    <scope>NUCLEOTIDE SEQUENCE</scope>
    <source>
        <strain evidence="2">Duluth1</strain>
        <tissue evidence="2">Whole animal</tissue>
    </source>
</reference>
<gene>
    <name evidence="2" type="ORF">DPMN_034852</name>
</gene>
<feature type="compositionally biased region" description="Basic and acidic residues" evidence="1">
    <location>
        <begin position="47"/>
        <end position="56"/>
    </location>
</feature>
<sequence>MIIPGRPELAMLVRRIHQTYTDRQTDRPKNRPVHRANTRTGKPTDQNPDRSIERIHGQANRPTKNQTGPRANTIYPLSARPCRGGDWKYCPKDSLNPTRRAIERVLEHPYYTENNFESIPTILTHTSTT</sequence>
<evidence type="ECO:0000313" key="3">
    <source>
        <dbReference type="Proteomes" id="UP000828390"/>
    </source>
</evidence>